<keyword evidence="1" id="KW-0812">Transmembrane</keyword>
<dbReference type="RefSeq" id="WP_035015367.1">
    <property type="nucleotide sequence ID" value="NZ_ARZY01000027.1"/>
</dbReference>
<dbReference type="Proteomes" id="UP000019276">
    <property type="component" value="Unassembled WGS sequence"/>
</dbReference>
<dbReference type="InterPro" id="IPR025489">
    <property type="entry name" value="DUF4381"/>
</dbReference>
<feature type="transmembrane region" description="Helical" evidence="1">
    <location>
        <begin position="26"/>
        <end position="47"/>
    </location>
</feature>
<evidence type="ECO:0000313" key="2">
    <source>
        <dbReference type="EMBL" id="EWH09192.1"/>
    </source>
</evidence>
<protein>
    <recommendedName>
        <fullName evidence="4">DUF4381 domain-containing protein</fullName>
    </recommendedName>
</protein>
<evidence type="ECO:0008006" key="4">
    <source>
        <dbReference type="Google" id="ProtNLM"/>
    </source>
</evidence>
<accession>W7QJP7</accession>
<name>W7QJP7_9ALTE</name>
<keyword evidence="3" id="KW-1185">Reference proteome</keyword>
<keyword evidence="1" id="KW-1133">Transmembrane helix</keyword>
<keyword evidence="1" id="KW-0472">Membrane</keyword>
<dbReference type="EMBL" id="ARZY01000027">
    <property type="protein sequence ID" value="EWH09192.1"/>
    <property type="molecule type" value="Genomic_DNA"/>
</dbReference>
<evidence type="ECO:0000256" key="1">
    <source>
        <dbReference type="SAM" id="Phobius"/>
    </source>
</evidence>
<comment type="caution">
    <text evidence="2">The sequence shown here is derived from an EMBL/GenBank/DDBJ whole genome shotgun (WGS) entry which is preliminary data.</text>
</comment>
<gene>
    <name evidence="2" type="ORF">DS2_13564</name>
</gene>
<dbReference type="AlphaFoldDB" id="W7QJP7"/>
<dbReference type="Pfam" id="PF14316">
    <property type="entry name" value="DUF4381"/>
    <property type="match status" value="1"/>
</dbReference>
<organism evidence="2 3">
    <name type="scientific">Catenovulum agarivorans DS-2</name>
    <dbReference type="NCBI Taxonomy" id="1328313"/>
    <lineage>
        <taxon>Bacteria</taxon>
        <taxon>Pseudomonadati</taxon>
        <taxon>Pseudomonadota</taxon>
        <taxon>Gammaproteobacteria</taxon>
        <taxon>Alteromonadales</taxon>
        <taxon>Alteromonadaceae</taxon>
        <taxon>Catenovulum</taxon>
    </lineage>
</organism>
<evidence type="ECO:0000313" key="3">
    <source>
        <dbReference type="Proteomes" id="UP000019276"/>
    </source>
</evidence>
<dbReference type="STRING" id="1328313.DS2_13564"/>
<sequence>MNPNDLMEAFKDVQTPEQASWWPLAWGWWLVILLLLVVVLVVGKYVFQQIKFNAYKKRVIHQLKITSSTQQLAVLLKQLAIHYYGRTQVASLSAEKMHQFWLAQVINHSDKSAKLWQKQELCSLNDLYAQQYSGNAQAEVTAEQQAAAIKLAKQISRKNGARDV</sequence>
<dbReference type="OrthoDB" id="283083at2"/>
<proteinExistence type="predicted"/>
<reference evidence="2 3" key="1">
    <citation type="journal article" date="2014" name="Genome Announc.">
        <title>Draft Genome Sequence of the Agar-Degrading Bacterium Catenovulum sp. Strain DS-2, Isolated from Intestines of Haliotis diversicolor.</title>
        <authorList>
            <person name="Shan D."/>
            <person name="Li X."/>
            <person name="Gu Z."/>
            <person name="Wei G."/>
            <person name="Gao Z."/>
            <person name="Shao Z."/>
        </authorList>
    </citation>
    <scope>NUCLEOTIDE SEQUENCE [LARGE SCALE GENOMIC DNA]</scope>
    <source>
        <strain evidence="2 3">DS-2</strain>
    </source>
</reference>